<dbReference type="EMBL" id="JAAOIW010000003">
    <property type="protein sequence ID" value="NHN30043.1"/>
    <property type="molecule type" value="Genomic_DNA"/>
</dbReference>
<dbReference type="Pfam" id="PF05239">
    <property type="entry name" value="PRC"/>
    <property type="match status" value="2"/>
</dbReference>
<evidence type="ECO:0000313" key="3">
    <source>
        <dbReference type="Proteomes" id="UP001165962"/>
    </source>
</evidence>
<evidence type="ECO:0000259" key="1">
    <source>
        <dbReference type="Pfam" id="PF05239"/>
    </source>
</evidence>
<dbReference type="InterPro" id="IPR011033">
    <property type="entry name" value="PRC_barrel-like_sf"/>
</dbReference>
<evidence type="ECO:0000313" key="2">
    <source>
        <dbReference type="EMBL" id="NHN30043.1"/>
    </source>
</evidence>
<reference evidence="2" key="1">
    <citation type="submission" date="2020-03" db="EMBL/GenBank/DDBJ databases">
        <title>Draft sequencing of Paenibacilllus sp. S3N08.</title>
        <authorList>
            <person name="Kim D.-U."/>
        </authorList>
    </citation>
    <scope>NUCLEOTIDE SEQUENCE</scope>
    <source>
        <strain evidence="2">S3N08</strain>
    </source>
</reference>
<dbReference type="Proteomes" id="UP001165962">
    <property type="component" value="Unassembled WGS sequence"/>
</dbReference>
<name>A0ABX0J5C4_9BACL</name>
<proteinExistence type="predicted"/>
<sequence>MKRVRDVIGLPVISLQTGKQLGKVKDILFGDGWQVEVVLLESRHWFSEGICILWRDVVALGNDAITVNNEEAISSFNDTYLAYTSFVNGNRKVKGMPIMTTNGQSLGIVDDVYLDTQMGKNVVGYELTEGFISDLKEGRKWLPLPDSVTMGEDAIIVPVHCNESLAEMAKSNEE</sequence>
<accession>A0ABX0J5C4</accession>
<gene>
    <name evidence="2" type="ORF">G9U52_09370</name>
</gene>
<dbReference type="InterPro" id="IPR027275">
    <property type="entry name" value="PRC-brl_dom"/>
</dbReference>
<protein>
    <submittedName>
        <fullName evidence="2">Photosystem reaction center subunit H</fullName>
    </submittedName>
</protein>
<comment type="caution">
    <text evidence="2">The sequence shown here is derived from an EMBL/GenBank/DDBJ whole genome shotgun (WGS) entry which is preliminary data.</text>
</comment>
<dbReference type="SUPFAM" id="SSF50346">
    <property type="entry name" value="PRC-barrel domain"/>
    <property type="match status" value="2"/>
</dbReference>
<keyword evidence="3" id="KW-1185">Reference proteome</keyword>
<dbReference type="RefSeq" id="WP_166148692.1">
    <property type="nucleotide sequence ID" value="NZ_JAAOIW010000003.1"/>
</dbReference>
<dbReference type="Gene3D" id="2.30.30.240">
    <property type="entry name" value="PRC-barrel domain"/>
    <property type="match status" value="2"/>
</dbReference>
<organism evidence="2 3">
    <name type="scientific">Paenibacillus agricola</name>
    <dbReference type="NCBI Taxonomy" id="2716264"/>
    <lineage>
        <taxon>Bacteria</taxon>
        <taxon>Bacillati</taxon>
        <taxon>Bacillota</taxon>
        <taxon>Bacilli</taxon>
        <taxon>Bacillales</taxon>
        <taxon>Paenibacillaceae</taxon>
        <taxon>Paenibacillus</taxon>
    </lineage>
</organism>
<feature type="domain" description="PRC-barrel" evidence="1">
    <location>
        <begin position="91"/>
        <end position="158"/>
    </location>
</feature>
<feature type="domain" description="PRC-barrel" evidence="1">
    <location>
        <begin position="2"/>
        <end position="69"/>
    </location>
</feature>